<accession>A0A836NA50</accession>
<dbReference type="Proteomes" id="UP000028038">
    <property type="component" value="Unassembled WGS sequence"/>
</dbReference>
<organism evidence="1 2">
    <name type="scientific">Escherichia coli 2-460-02_S1_C1</name>
    <dbReference type="NCBI Taxonomy" id="1444044"/>
    <lineage>
        <taxon>Bacteria</taxon>
        <taxon>Pseudomonadati</taxon>
        <taxon>Pseudomonadota</taxon>
        <taxon>Gammaproteobacteria</taxon>
        <taxon>Enterobacterales</taxon>
        <taxon>Enterobacteriaceae</taxon>
        <taxon>Escherichia</taxon>
    </lineage>
</organism>
<sequence>MPDGDRRMLIAGCDADASYPAYSVLSGLHVPAILFNG</sequence>
<dbReference type="AlphaFoldDB" id="A0A836NA50"/>
<comment type="caution">
    <text evidence="1">The sequence shown here is derived from an EMBL/GenBank/DDBJ whole genome shotgun (WGS) entry which is preliminary data.</text>
</comment>
<proteinExistence type="predicted"/>
<evidence type="ECO:0000313" key="2">
    <source>
        <dbReference type="Proteomes" id="UP000028038"/>
    </source>
</evidence>
<gene>
    <name evidence="1" type="ORF">AB05_2959</name>
</gene>
<protein>
    <submittedName>
        <fullName evidence="1">Uncharacterized protein</fullName>
    </submittedName>
</protein>
<name>A0A836NA50_ECOLX</name>
<dbReference type="EMBL" id="JOSS01000052">
    <property type="protein sequence ID" value="KEO29853.1"/>
    <property type="molecule type" value="Genomic_DNA"/>
</dbReference>
<reference evidence="1 2" key="1">
    <citation type="submission" date="2014-06" db="EMBL/GenBank/DDBJ databases">
        <title>Genetic Variability of E. coli after antibiotic treatment.</title>
        <authorList>
            <person name="Silbergeld E."/>
            <person name="Coles C."/>
            <person name="Seidman J.C."/>
            <person name="You Y."/>
            <person name="George J."/>
            <person name="Nadendla S."/>
            <person name="Daugherty S.C."/>
            <person name="Nagaraj S."/>
            <person name="Ott S."/>
            <person name="Klega K."/>
            <person name="Rasko D."/>
        </authorList>
    </citation>
    <scope>NUCLEOTIDE SEQUENCE [LARGE SCALE GENOMIC DNA]</scope>
    <source>
        <strain evidence="1 2">2-460-02_S1_C1</strain>
    </source>
</reference>
<evidence type="ECO:0000313" key="1">
    <source>
        <dbReference type="EMBL" id="KEO29853.1"/>
    </source>
</evidence>